<dbReference type="AlphaFoldDB" id="A0A6G0YGB2"/>
<sequence>MKRLLEFWMKGRIGDRSMRISEENKIYLNKKLIKLKTVVSTEFARLPRTLDDLPHFKATEYREILLYTGVFDLKGSIKNSHYNHFLLLSVAIRILSSDKCISLNSIAYDLLIKFVNKFALLYGPEYSNYNVHSLIHLPYFVRIYGPLHTFTNN</sequence>
<name>A0A6G0YGB2_APHCR</name>
<gene>
    <name evidence="1" type="ORF">FWK35_00015273</name>
</gene>
<dbReference type="EMBL" id="VUJU01004235">
    <property type="protein sequence ID" value="KAF0755094.1"/>
    <property type="molecule type" value="Genomic_DNA"/>
</dbReference>
<evidence type="ECO:0000313" key="2">
    <source>
        <dbReference type="Proteomes" id="UP000478052"/>
    </source>
</evidence>
<accession>A0A6G0YGB2</accession>
<protein>
    <submittedName>
        <fullName evidence="1">DUF4218 domain-containing protein</fullName>
    </submittedName>
</protein>
<evidence type="ECO:0000313" key="1">
    <source>
        <dbReference type="EMBL" id="KAF0755094.1"/>
    </source>
</evidence>
<comment type="caution">
    <text evidence="1">The sequence shown here is derived from an EMBL/GenBank/DDBJ whole genome shotgun (WGS) entry which is preliminary data.</text>
</comment>
<dbReference type="PANTHER" id="PTHR46579:SF1">
    <property type="entry name" value="F5_8 TYPE C DOMAIN-CONTAINING PROTEIN"/>
    <property type="match status" value="1"/>
</dbReference>
<reference evidence="1 2" key="1">
    <citation type="submission" date="2019-08" db="EMBL/GenBank/DDBJ databases">
        <title>Whole genome of Aphis craccivora.</title>
        <authorList>
            <person name="Voronova N.V."/>
            <person name="Shulinski R.S."/>
            <person name="Bandarenka Y.V."/>
            <person name="Zhorov D.G."/>
            <person name="Warner D."/>
        </authorList>
    </citation>
    <scope>NUCLEOTIDE SEQUENCE [LARGE SCALE GENOMIC DNA]</scope>
    <source>
        <strain evidence="1">180601</strain>
        <tissue evidence="1">Whole Body</tissue>
    </source>
</reference>
<keyword evidence="2" id="KW-1185">Reference proteome</keyword>
<dbReference type="OrthoDB" id="7758130at2759"/>
<dbReference type="PANTHER" id="PTHR46579">
    <property type="entry name" value="F5/8 TYPE C DOMAIN-CONTAINING PROTEIN-RELATED"/>
    <property type="match status" value="1"/>
</dbReference>
<organism evidence="1 2">
    <name type="scientific">Aphis craccivora</name>
    <name type="common">Cowpea aphid</name>
    <dbReference type="NCBI Taxonomy" id="307492"/>
    <lineage>
        <taxon>Eukaryota</taxon>
        <taxon>Metazoa</taxon>
        <taxon>Ecdysozoa</taxon>
        <taxon>Arthropoda</taxon>
        <taxon>Hexapoda</taxon>
        <taxon>Insecta</taxon>
        <taxon>Pterygota</taxon>
        <taxon>Neoptera</taxon>
        <taxon>Paraneoptera</taxon>
        <taxon>Hemiptera</taxon>
        <taxon>Sternorrhyncha</taxon>
        <taxon>Aphidomorpha</taxon>
        <taxon>Aphidoidea</taxon>
        <taxon>Aphididae</taxon>
        <taxon>Aphidini</taxon>
        <taxon>Aphis</taxon>
        <taxon>Aphis</taxon>
    </lineage>
</organism>
<proteinExistence type="predicted"/>
<dbReference type="Proteomes" id="UP000478052">
    <property type="component" value="Unassembled WGS sequence"/>
</dbReference>